<accession>A0A1H3J387</accession>
<feature type="transmembrane region" description="Helical" evidence="8">
    <location>
        <begin position="175"/>
        <end position="193"/>
    </location>
</feature>
<proteinExistence type="inferred from homology"/>
<feature type="transmembrane region" description="Helical" evidence="8">
    <location>
        <begin position="6"/>
        <end position="26"/>
    </location>
</feature>
<keyword evidence="7 8" id="KW-0472">Membrane</keyword>
<reference evidence="9 10" key="1">
    <citation type="submission" date="2016-10" db="EMBL/GenBank/DDBJ databases">
        <authorList>
            <person name="Varghese N."/>
            <person name="Submissions S."/>
        </authorList>
    </citation>
    <scope>NUCLEOTIDE SEQUENCE [LARGE SCALE GENOMIC DNA]</scope>
    <source>
        <strain evidence="9 10">DSM 20748</strain>
    </source>
</reference>
<sequence length="316" mass="35257">MGYNKKLIILLSLSVASILLFVFWDVGGQWDYVLPRRLEKVAAITMTGAAIAASTVIFQTITNNRILTPSLIGFDSLYVLLQTAIVFLLGGGTLVMMNNHFHFLLSVGLMVVFALLLFLFIFKREGKNIYFLLLVGIILGTFFSSISEFLQVLIDPNEFLVVQDKMFASFNNANTELLLVGGILLLAATLYLFRYTKYLDVISLGEEEAVNLGVNYDAVVKRLLGVIAVYVSVATALVGPITFLGLIVANVSHEVFRTYRHKYLIPGAIFVSIFSLLLGQWFVEHVFTFSTTISVIVNFVGGIYFIYLLVKENDVW</sequence>
<comment type="similarity">
    <text evidence="2">Belongs to the binding-protein-dependent transport system permease family. FecCD subfamily.</text>
</comment>
<dbReference type="Gene3D" id="1.10.3470.10">
    <property type="entry name" value="ABC transporter involved in vitamin B12 uptake, BtuC"/>
    <property type="match status" value="1"/>
</dbReference>
<organism evidence="9 10">
    <name type="scientific">Salimicrobium album</name>
    <dbReference type="NCBI Taxonomy" id="50717"/>
    <lineage>
        <taxon>Bacteria</taxon>
        <taxon>Bacillati</taxon>
        <taxon>Bacillota</taxon>
        <taxon>Bacilli</taxon>
        <taxon>Bacillales</taxon>
        <taxon>Bacillaceae</taxon>
        <taxon>Salimicrobium</taxon>
    </lineage>
</organism>
<evidence type="ECO:0000313" key="10">
    <source>
        <dbReference type="Proteomes" id="UP000198647"/>
    </source>
</evidence>
<evidence type="ECO:0000256" key="8">
    <source>
        <dbReference type="SAM" id="Phobius"/>
    </source>
</evidence>
<feature type="transmembrane region" description="Helical" evidence="8">
    <location>
        <begin position="263"/>
        <end position="283"/>
    </location>
</feature>
<evidence type="ECO:0000256" key="6">
    <source>
        <dbReference type="ARBA" id="ARBA00022989"/>
    </source>
</evidence>
<evidence type="ECO:0000256" key="5">
    <source>
        <dbReference type="ARBA" id="ARBA00022692"/>
    </source>
</evidence>
<keyword evidence="3" id="KW-0813">Transport</keyword>
<name>A0A1H3J387_9BACI</name>
<feature type="transmembrane region" description="Helical" evidence="8">
    <location>
        <begin position="38"/>
        <end position="57"/>
    </location>
</feature>
<evidence type="ECO:0000256" key="2">
    <source>
        <dbReference type="ARBA" id="ARBA00007935"/>
    </source>
</evidence>
<dbReference type="Pfam" id="PF01032">
    <property type="entry name" value="FecCD"/>
    <property type="match status" value="1"/>
</dbReference>
<dbReference type="CDD" id="cd06550">
    <property type="entry name" value="TM_ABC_iron-siderophores_like"/>
    <property type="match status" value="1"/>
</dbReference>
<evidence type="ECO:0000256" key="3">
    <source>
        <dbReference type="ARBA" id="ARBA00022448"/>
    </source>
</evidence>
<evidence type="ECO:0000256" key="7">
    <source>
        <dbReference type="ARBA" id="ARBA00023136"/>
    </source>
</evidence>
<evidence type="ECO:0000256" key="1">
    <source>
        <dbReference type="ARBA" id="ARBA00004651"/>
    </source>
</evidence>
<dbReference type="PANTHER" id="PTHR30472:SF19">
    <property type="entry name" value="PETROBACTIN IMPORT SYSTEM PERMEASE PROTEIN YCLO"/>
    <property type="match status" value="1"/>
</dbReference>
<dbReference type="EMBL" id="FNOS01000010">
    <property type="protein sequence ID" value="SDY33888.1"/>
    <property type="molecule type" value="Genomic_DNA"/>
</dbReference>
<feature type="transmembrane region" description="Helical" evidence="8">
    <location>
        <begin position="128"/>
        <end position="154"/>
    </location>
</feature>
<dbReference type="PANTHER" id="PTHR30472">
    <property type="entry name" value="FERRIC ENTEROBACTIN TRANSPORT SYSTEM PERMEASE PROTEIN"/>
    <property type="match status" value="1"/>
</dbReference>
<protein>
    <submittedName>
        <fullName evidence="9">Iron complex transport system permease protein</fullName>
    </submittedName>
</protein>
<dbReference type="InterPro" id="IPR037294">
    <property type="entry name" value="ABC_BtuC-like"/>
</dbReference>
<keyword evidence="6 8" id="KW-1133">Transmembrane helix</keyword>
<dbReference type="RefSeq" id="WP_076572373.1">
    <property type="nucleotide sequence ID" value="NZ_FNOS01000010.1"/>
</dbReference>
<feature type="transmembrane region" description="Helical" evidence="8">
    <location>
        <begin position="227"/>
        <end position="251"/>
    </location>
</feature>
<feature type="transmembrane region" description="Helical" evidence="8">
    <location>
        <begin position="77"/>
        <end position="96"/>
    </location>
</feature>
<keyword evidence="10" id="KW-1185">Reference proteome</keyword>
<dbReference type="Proteomes" id="UP000198647">
    <property type="component" value="Unassembled WGS sequence"/>
</dbReference>
<dbReference type="SUPFAM" id="SSF81345">
    <property type="entry name" value="ABC transporter involved in vitamin B12 uptake, BtuC"/>
    <property type="match status" value="1"/>
</dbReference>
<feature type="transmembrane region" description="Helical" evidence="8">
    <location>
        <begin position="103"/>
        <end position="122"/>
    </location>
</feature>
<evidence type="ECO:0000313" key="9">
    <source>
        <dbReference type="EMBL" id="SDY33888.1"/>
    </source>
</evidence>
<evidence type="ECO:0000256" key="4">
    <source>
        <dbReference type="ARBA" id="ARBA00022475"/>
    </source>
</evidence>
<dbReference type="InterPro" id="IPR000522">
    <property type="entry name" value="ABC_transptr_permease_BtuC"/>
</dbReference>
<comment type="subcellular location">
    <subcellularLocation>
        <location evidence="1">Cell membrane</location>
        <topology evidence="1">Multi-pass membrane protein</topology>
    </subcellularLocation>
</comment>
<keyword evidence="4" id="KW-1003">Cell membrane</keyword>
<gene>
    <name evidence="9" type="ORF">SAMN04488081_2670</name>
</gene>
<keyword evidence="5 8" id="KW-0812">Transmembrane</keyword>
<feature type="transmembrane region" description="Helical" evidence="8">
    <location>
        <begin position="289"/>
        <end position="310"/>
    </location>
</feature>
<comment type="caution">
    <text evidence="9">The sequence shown here is derived from an EMBL/GenBank/DDBJ whole genome shotgun (WGS) entry which is preliminary data.</text>
</comment>